<gene>
    <name evidence="1" type="ORF">BCR32DRAFT_286179</name>
</gene>
<protein>
    <submittedName>
        <fullName evidence="1">Uncharacterized protein</fullName>
    </submittedName>
</protein>
<dbReference type="EMBL" id="MCFG01000430">
    <property type="protein sequence ID" value="ORX68067.1"/>
    <property type="molecule type" value="Genomic_DNA"/>
</dbReference>
<proteinExistence type="predicted"/>
<name>A0A1Y1W3M7_9FUNG</name>
<evidence type="ECO:0000313" key="1">
    <source>
        <dbReference type="EMBL" id="ORX68067.1"/>
    </source>
</evidence>
<keyword evidence="2" id="KW-1185">Reference proteome</keyword>
<sequence length="523" mass="61374">MKYCLIYLLEFNNRQIYDIVDEIQSKKDNNNNDDMFAEEDPFKVAKSNIQNILLLENYFQKCLRLHLEKYGMETLLDENGRYLFRNLPDISVEASKNINVLNNLYETTLEDIFDLIDDALTSTDMDNSLIYGNTVDTLSTTKRSEQSKYLEIDGDYIADEIEVIDHKDLPIKDRLRNLLIDVNSIITSIEIHNNDENEPINGSETFDSISRALIRKYKEAYPDDKEIQGMINDEVENENETIYDGTEEEDDYVMGNIDLETIKKLNVLCDKIYKKLDNYLKKSNPEGNEEEGEHLLELISNYNDLIELINAINKTIKSNPELFKDGITDFNDEIDKSGNKQRYQYGMKRILVDDENIEYVTDALQLIISKIKPEQCVDFEKAILLKKKNIIKCQPPSFRIQDEVEDYKYLYGEIIKNNNNENFLYRNFYNFMREVGEVNEHEGIEYGYMKEDENVYMDYNSAPDMNIRVDIYSSVELCQREVVLGIDNKTSNFSPDLPTLQNVGSISQVNRERQKTWKKWLFR</sequence>
<evidence type="ECO:0000313" key="2">
    <source>
        <dbReference type="Proteomes" id="UP000193944"/>
    </source>
</evidence>
<reference evidence="1 2" key="1">
    <citation type="submission" date="2016-08" db="EMBL/GenBank/DDBJ databases">
        <title>A Parts List for Fungal Cellulosomes Revealed by Comparative Genomics.</title>
        <authorList>
            <consortium name="DOE Joint Genome Institute"/>
            <person name="Haitjema C.H."/>
            <person name="Gilmore S.P."/>
            <person name="Henske J.K."/>
            <person name="Solomon K.V."/>
            <person name="De Groot R."/>
            <person name="Kuo A."/>
            <person name="Mondo S.J."/>
            <person name="Salamov A.A."/>
            <person name="Labutti K."/>
            <person name="Zhao Z."/>
            <person name="Chiniquy J."/>
            <person name="Barry K."/>
            <person name="Brewer H.M."/>
            <person name="Purvine S.O."/>
            <person name="Wright A.T."/>
            <person name="Boxma B."/>
            <person name="Van Alen T."/>
            <person name="Hackstein J.H."/>
            <person name="Baker S.E."/>
            <person name="Grigoriev I.V."/>
            <person name="O'Malley M.A."/>
        </authorList>
    </citation>
    <scope>NUCLEOTIDE SEQUENCE [LARGE SCALE GENOMIC DNA]</scope>
    <source>
        <strain evidence="1 2">S4</strain>
    </source>
</reference>
<dbReference type="AlphaFoldDB" id="A0A1Y1W3M7"/>
<comment type="caution">
    <text evidence="1">The sequence shown here is derived from an EMBL/GenBank/DDBJ whole genome shotgun (WGS) entry which is preliminary data.</text>
</comment>
<reference evidence="1 2" key="2">
    <citation type="submission" date="2016-08" db="EMBL/GenBank/DDBJ databases">
        <title>Pervasive Adenine N6-methylation of Active Genes in Fungi.</title>
        <authorList>
            <consortium name="DOE Joint Genome Institute"/>
            <person name="Mondo S.J."/>
            <person name="Dannebaum R.O."/>
            <person name="Kuo R.C."/>
            <person name="Labutti K."/>
            <person name="Haridas S."/>
            <person name="Kuo A."/>
            <person name="Salamov A."/>
            <person name="Ahrendt S.R."/>
            <person name="Lipzen A."/>
            <person name="Sullivan W."/>
            <person name="Andreopoulos W.B."/>
            <person name="Clum A."/>
            <person name="Lindquist E."/>
            <person name="Daum C."/>
            <person name="Ramamoorthy G.K."/>
            <person name="Gryganskyi A."/>
            <person name="Culley D."/>
            <person name="Magnuson J.K."/>
            <person name="James T.Y."/>
            <person name="O'Malley M.A."/>
            <person name="Stajich J.E."/>
            <person name="Spatafora J.W."/>
            <person name="Visel A."/>
            <person name="Grigoriev I.V."/>
        </authorList>
    </citation>
    <scope>NUCLEOTIDE SEQUENCE [LARGE SCALE GENOMIC DNA]</scope>
    <source>
        <strain evidence="1 2">S4</strain>
    </source>
</reference>
<organism evidence="1 2">
    <name type="scientific">Anaeromyces robustus</name>
    <dbReference type="NCBI Taxonomy" id="1754192"/>
    <lineage>
        <taxon>Eukaryota</taxon>
        <taxon>Fungi</taxon>
        <taxon>Fungi incertae sedis</taxon>
        <taxon>Chytridiomycota</taxon>
        <taxon>Chytridiomycota incertae sedis</taxon>
        <taxon>Neocallimastigomycetes</taxon>
        <taxon>Neocallimastigales</taxon>
        <taxon>Neocallimastigaceae</taxon>
        <taxon>Anaeromyces</taxon>
    </lineage>
</organism>
<dbReference type="Proteomes" id="UP000193944">
    <property type="component" value="Unassembled WGS sequence"/>
</dbReference>
<accession>A0A1Y1W3M7</accession>